<feature type="compositionally biased region" description="Basic and acidic residues" evidence="3">
    <location>
        <begin position="672"/>
        <end position="690"/>
    </location>
</feature>
<feature type="compositionally biased region" description="Low complexity" evidence="3">
    <location>
        <begin position="497"/>
        <end position="510"/>
    </location>
</feature>
<dbReference type="InterPro" id="IPR050907">
    <property type="entry name" value="SRSF"/>
</dbReference>
<dbReference type="InterPro" id="IPR012921">
    <property type="entry name" value="SPOC_C"/>
</dbReference>
<dbReference type="InterPro" id="IPR000504">
    <property type="entry name" value="RRM_dom"/>
</dbReference>
<feature type="compositionally biased region" description="Pro residues" evidence="3">
    <location>
        <begin position="649"/>
        <end position="658"/>
    </location>
</feature>
<comment type="caution">
    <text evidence="5">The sequence shown here is derived from an EMBL/GenBank/DDBJ whole genome shotgun (WGS) entry which is preliminary data.</text>
</comment>
<evidence type="ECO:0000256" key="2">
    <source>
        <dbReference type="PROSITE-ProRule" id="PRU00176"/>
    </source>
</evidence>
<dbReference type="PROSITE" id="PS50102">
    <property type="entry name" value="RRM"/>
    <property type="match status" value="1"/>
</dbReference>
<keyword evidence="1" id="KW-0508">mRNA splicing</keyword>
<organism evidence="5 6">
    <name type="scientific">Coccomyxa viridis</name>
    <dbReference type="NCBI Taxonomy" id="1274662"/>
    <lineage>
        <taxon>Eukaryota</taxon>
        <taxon>Viridiplantae</taxon>
        <taxon>Chlorophyta</taxon>
        <taxon>core chlorophytes</taxon>
        <taxon>Trebouxiophyceae</taxon>
        <taxon>Trebouxiophyceae incertae sedis</taxon>
        <taxon>Coccomyxaceae</taxon>
        <taxon>Coccomyxa</taxon>
    </lineage>
</organism>
<reference evidence="5 6" key="1">
    <citation type="submission" date="2024-06" db="EMBL/GenBank/DDBJ databases">
        <authorList>
            <person name="Kraege A."/>
            <person name="Thomma B."/>
        </authorList>
    </citation>
    <scope>NUCLEOTIDE SEQUENCE [LARGE SCALE GENOMIC DNA]</scope>
</reference>
<dbReference type="PANTHER" id="PTHR23147">
    <property type="entry name" value="SERINE/ARGININE RICH SPLICING FACTOR"/>
    <property type="match status" value="1"/>
</dbReference>
<feature type="region of interest" description="Disordered" evidence="3">
    <location>
        <begin position="188"/>
        <end position="241"/>
    </location>
</feature>
<evidence type="ECO:0000313" key="5">
    <source>
        <dbReference type="EMBL" id="CAL5218711.1"/>
    </source>
</evidence>
<feature type="region of interest" description="Disordered" evidence="3">
    <location>
        <begin position="450"/>
        <end position="510"/>
    </location>
</feature>
<feature type="domain" description="RRM" evidence="4">
    <location>
        <begin position="512"/>
        <end position="584"/>
    </location>
</feature>
<feature type="region of interest" description="Disordered" evidence="3">
    <location>
        <begin position="582"/>
        <end position="749"/>
    </location>
</feature>
<name>A0ABP1FHA3_9CHLO</name>
<dbReference type="Gene3D" id="3.30.70.330">
    <property type="match status" value="1"/>
</dbReference>
<dbReference type="EMBL" id="CAXHTA020000001">
    <property type="protein sequence ID" value="CAL5218711.1"/>
    <property type="molecule type" value="Genomic_DNA"/>
</dbReference>
<dbReference type="CDD" id="cd00590">
    <property type="entry name" value="RRM_SF"/>
    <property type="match status" value="1"/>
</dbReference>
<feature type="compositionally biased region" description="Pro residues" evidence="3">
    <location>
        <begin position="189"/>
        <end position="205"/>
    </location>
</feature>
<keyword evidence="2" id="KW-0694">RNA-binding</keyword>
<dbReference type="Pfam" id="PF00076">
    <property type="entry name" value="RRM_1"/>
    <property type="match status" value="1"/>
</dbReference>
<proteinExistence type="predicted"/>
<dbReference type="SMART" id="SM00360">
    <property type="entry name" value="RRM"/>
    <property type="match status" value="2"/>
</dbReference>
<evidence type="ECO:0000256" key="3">
    <source>
        <dbReference type="SAM" id="MobiDB-lite"/>
    </source>
</evidence>
<gene>
    <name evidence="5" type="primary">g423</name>
    <name evidence="5" type="ORF">VP750_LOCUS370</name>
</gene>
<dbReference type="Pfam" id="PF07744">
    <property type="entry name" value="SPOC"/>
    <property type="match status" value="1"/>
</dbReference>
<evidence type="ECO:0000313" key="6">
    <source>
        <dbReference type="Proteomes" id="UP001497392"/>
    </source>
</evidence>
<accession>A0ABP1FHA3</accession>
<keyword evidence="6" id="KW-1185">Reference proteome</keyword>
<protein>
    <submittedName>
        <fullName evidence="5">G423 protein</fullName>
    </submittedName>
</protein>
<evidence type="ECO:0000259" key="4">
    <source>
        <dbReference type="PROSITE" id="PS50102"/>
    </source>
</evidence>
<dbReference type="InterPro" id="IPR012677">
    <property type="entry name" value="Nucleotide-bd_a/b_plait_sf"/>
</dbReference>
<keyword evidence="1" id="KW-0507">mRNA processing</keyword>
<sequence>MVEAGPNSDVGQIDAAAIMAIRGLAALAEAAAHEGQEKAMEKIVDQLFRQCPTTSVQLSHARRKARAGSAADIPSAAWHEKAAAAAHSLIVAFTTAPQTVLGICEQTLKKARENDATKGAMLFLSDVLAMPSQHSMAHAGSVAADVLSGRPELREWMVAQVETLNRGGQLEKGPAAMLSCFEDILRASAPPPPPPIPSVLSPVPPGSGRRSVSSATVSPARPSAPLQAPLPPDTPGSVMMEDDPPLLSPGQPAHAHLALEVGELPENAALLSPATVNKMTSAGSATGEVLRPALDVAIVAPILLLRRVPARMPDVTIKVECNGGHGVVDIMRPEHGPPGEVFVEFEELRHAAECYEKLSESPPEWSDGTPLVFFCEESLAALSQRLSKDPRIYVWVAGVGSRRGADGVLRRLKENAGLEPNTVLPVNGRTPGVVLQFSTLAQGQAAVQALARQTRGGPPSPPRLPSGPQRAARLGDDPDMRPQPGTRRYMPERDITPPSSRGSGPSRGPGTCTIWVGQVCRDVNKAALLRAFEEYGHITGHTFLHASDCAFIDFETERDAAAAKEALEGALFDGHRIRIEFKDEARGPPRGGGRRMPPAYGGRNQYHRGGDGGRASSPPIRRRRLSPSSPPYPGPPYEGSTGYRDYPPGFAPQEPPWPGRELPEPPHISRRAPVDGRADRPRKWDARPDGTDASQAVPSWQPPVPSSGSHATGSEGALAESRSLQQHRSSLQGQSTGEPSPAPALSPWKGPLAKSGIPLCDVVCQAALSSAEQVAVSNSSRFPDKLDITLRTDTGSVLSSITPAPGTCILKLSLAAHNSPQEQRSQRNRLLDLLHGLSSKSKTGVVERLPLPDGILCQLYLIPPSSSVAQRLGVEWSKDECLFGMLALQRQH</sequence>
<dbReference type="SUPFAM" id="SSF54928">
    <property type="entry name" value="RNA-binding domain, RBD"/>
    <property type="match status" value="1"/>
</dbReference>
<dbReference type="InterPro" id="IPR035979">
    <property type="entry name" value="RBD_domain_sf"/>
</dbReference>
<dbReference type="Proteomes" id="UP001497392">
    <property type="component" value="Unassembled WGS sequence"/>
</dbReference>
<feature type="compositionally biased region" description="Low complexity" evidence="3">
    <location>
        <begin position="721"/>
        <end position="735"/>
    </location>
</feature>
<evidence type="ECO:0000256" key="1">
    <source>
        <dbReference type="ARBA" id="ARBA00023187"/>
    </source>
</evidence>